<dbReference type="RefSeq" id="WP_100257120.1">
    <property type="nucleotide sequence ID" value="NZ_CP011797.1"/>
</dbReference>
<evidence type="ECO:0000313" key="3">
    <source>
        <dbReference type="Proteomes" id="UP000229757"/>
    </source>
</evidence>
<evidence type="ECO:0000313" key="2">
    <source>
        <dbReference type="EMBL" id="ATX76808.1"/>
    </source>
</evidence>
<dbReference type="SMART" id="SM00530">
    <property type="entry name" value="HTH_XRE"/>
    <property type="match status" value="1"/>
</dbReference>
<proteinExistence type="predicted"/>
<dbReference type="Gene3D" id="1.10.260.40">
    <property type="entry name" value="lambda repressor-like DNA-binding domains"/>
    <property type="match status" value="1"/>
</dbReference>
<sequence>MTVQVEKLAALLAENALSVEEFANCMGISVKQAGSLCKGTRVISTSFARQIEQTFSKPDRWLDNDLPDGGPHYDLFG</sequence>
<accession>A0A2K8KPY3</accession>
<feature type="domain" description="HTH cro/C1-type" evidence="1">
    <location>
        <begin position="7"/>
        <end position="62"/>
    </location>
</feature>
<reference evidence="2 3" key="1">
    <citation type="journal article" date="2017" name="Environ. Microbiol.">
        <title>Genomic and physiological analyses of 'Reinekea forsetii' reveal a versatile opportunistic lifestyle during spring algae blooms.</title>
        <authorList>
            <person name="Avci B."/>
            <person name="Hahnke R.L."/>
            <person name="Chafee M."/>
            <person name="Fischer T."/>
            <person name="Gruber-Vodicka H."/>
            <person name="Tegetmeyer H.E."/>
            <person name="Harder J."/>
            <person name="Fuchs B.M."/>
            <person name="Amann R.I."/>
            <person name="Teeling H."/>
        </authorList>
    </citation>
    <scope>NUCLEOTIDE SEQUENCE [LARGE SCALE GENOMIC DNA]</scope>
    <source>
        <strain evidence="2 3">Hel1_31_D35</strain>
    </source>
</reference>
<dbReference type="KEGG" id="rfo:REIFOR_01663"/>
<dbReference type="InterPro" id="IPR010982">
    <property type="entry name" value="Lambda_DNA-bd_dom_sf"/>
</dbReference>
<evidence type="ECO:0000259" key="1">
    <source>
        <dbReference type="SMART" id="SM00530"/>
    </source>
</evidence>
<name>A0A2K8KPY3_9GAMM</name>
<protein>
    <submittedName>
        <fullName evidence="2">Helix-turn-helix domain containing protein</fullName>
    </submittedName>
</protein>
<organism evidence="2 3">
    <name type="scientific">Reinekea forsetii</name>
    <dbReference type="NCBI Taxonomy" id="1336806"/>
    <lineage>
        <taxon>Bacteria</taxon>
        <taxon>Pseudomonadati</taxon>
        <taxon>Pseudomonadota</taxon>
        <taxon>Gammaproteobacteria</taxon>
        <taxon>Oceanospirillales</taxon>
        <taxon>Saccharospirillaceae</taxon>
        <taxon>Reinekea</taxon>
    </lineage>
</organism>
<keyword evidence="3" id="KW-1185">Reference proteome</keyword>
<dbReference type="SUPFAM" id="SSF47413">
    <property type="entry name" value="lambda repressor-like DNA-binding domains"/>
    <property type="match status" value="1"/>
</dbReference>
<dbReference type="OrthoDB" id="6197700at2"/>
<dbReference type="GO" id="GO:0003677">
    <property type="term" value="F:DNA binding"/>
    <property type="evidence" value="ECO:0007669"/>
    <property type="project" value="InterPro"/>
</dbReference>
<dbReference type="InterPro" id="IPR001387">
    <property type="entry name" value="Cro/C1-type_HTH"/>
</dbReference>
<dbReference type="Proteomes" id="UP000229757">
    <property type="component" value="Chromosome"/>
</dbReference>
<dbReference type="EMBL" id="CP011797">
    <property type="protein sequence ID" value="ATX76808.1"/>
    <property type="molecule type" value="Genomic_DNA"/>
</dbReference>
<dbReference type="AlphaFoldDB" id="A0A2K8KPY3"/>
<gene>
    <name evidence="2" type="ORF">REIFOR_01663</name>
</gene>